<keyword evidence="2" id="KW-0472">Membrane</keyword>
<dbReference type="AlphaFoldDB" id="A0A6C0F0Z9"/>
<feature type="compositionally biased region" description="Polar residues" evidence="1">
    <location>
        <begin position="38"/>
        <end position="55"/>
    </location>
</feature>
<evidence type="ECO:0000256" key="1">
    <source>
        <dbReference type="SAM" id="MobiDB-lite"/>
    </source>
</evidence>
<reference evidence="3" key="1">
    <citation type="journal article" date="2020" name="Nature">
        <title>Giant virus diversity and host interactions through global metagenomics.</title>
        <authorList>
            <person name="Schulz F."/>
            <person name="Roux S."/>
            <person name="Paez-Espino D."/>
            <person name="Jungbluth S."/>
            <person name="Walsh D.A."/>
            <person name="Denef V.J."/>
            <person name="McMahon K.D."/>
            <person name="Konstantinidis K.T."/>
            <person name="Eloe-Fadrosh E.A."/>
            <person name="Kyrpides N.C."/>
            <person name="Woyke T."/>
        </authorList>
    </citation>
    <scope>NUCLEOTIDE SEQUENCE</scope>
    <source>
        <strain evidence="3">GVMAG-M-3300009163-63</strain>
    </source>
</reference>
<name>A0A6C0F0Z9_9ZZZZ</name>
<evidence type="ECO:0000256" key="2">
    <source>
        <dbReference type="SAM" id="Phobius"/>
    </source>
</evidence>
<proteinExistence type="predicted"/>
<keyword evidence="2" id="KW-0812">Transmembrane</keyword>
<feature type="transmembrane region" description="Helical" evidence="2">
    <location>
        <begin position="6"/>
        <end position="24"/>
    </location>
</feature>
<dbReference type="EMBL" id="MN738998">
    <property type="protein sequence ID" value="QHT34333.1"/>
    <property type="molecule type" value="Genomic_DNA"/>
</dbReference>
<evidence type="ECO:0000313" key="3">
    <source>
        <dbReference type="EMBL" id="QHT34333.1"/>
    </source>
</evidence>
<sequence>MIEIVSTTVIVCAFFLFVCGSYYLKDRYYRNNYYDTRPSYTSYKPLNDNSFSEQI</sequence>
<keyword evidence="2" id="KW-1133">Transmembrane helix</keyword>
<accession>A0A6C0F0Z9</accession>
<feature type="region of interest" description="Disordered" evidence="1">
    <location>
        <begin position="35"/>
        <end position="55"/>
    </location>
</feature>
<protein>
    <submittedName>
        <fullName evidence="3">Uncharacterized protein</fullName>
    </submittedName>
</protein>
<organism evidence="3">
    <name type="scientific">viral metagenome</name>
    <dbReference type="NCBI Taxonomy" id="1070528"/>
    <lineage>
        <taxon>unclassified sequences</taxon>
        <taxon>metagenomes</taxon>
        <taxon>organismal metagenomes</taxon>
    </lineage>
</organism>